<dbReference type="SUPFAM" id="SSF58104">
    <property type="entry name" value="Methyl-accepting chemotaxis protein (MCP) signaling domain"/>
    <property type="match status" value="1"/>
</dbReference>
<protein>
    <submittedName>
        <fullName evidence="1">Methyl-accepting chemotaxis protein</fullName>
    </submittedName>
</protein>
<comment type="caution">
    <text evidence="1">The sequence shown here is derived from an EMBL/GenBank/DDBJ whole genome shotgun (WGS) entry which is preliminary data.</text>
</comment>
<evidence type="ECO:0000313" key="2">
    <source>
        <dbReference type="Proteomes" id="UP000323257"/>
    </source>
</evidence>
<gene>
    <name evidence="1" type="ORF">BCM02_106318</name>
</gene>
<dbReference type="AlphaFoldDB" id="A0A5S5C401"/>
<evidence type="ECO:0000313" key="1">
    <source>
        <dbReference type="EMBL" id="TYP74037.1"/>
    </source>
</evidence>
<organism evidence="1 2">
    <name type="scientific">Paenibacillus methanolicus</name>
    <dbReference type="NCBI Taxonomy" id="582686"/>
    <lineage>
        <taxon>Bacteria</taxon>
        <taxon>Bacillati</taxon>
        <taxon>Bacillota</taxon>
        <taxon>Bacilli</taxon>
        <taxon>Bacillales</taxon>
        <taxon>Paenibacillaceae</taxon>
        <taxon>Paenibacillus</taxon>
    </lineage>
</organism>
<sequence>MSDEAEKAFTHAVEAFRLVAGQIMEVSAAVEELSAGAEEVAATVSSMAGVAGGVSERTRSIQTLTERQLEKMRQVHDGAAALSASATRMQEAVEQVKV</sequence>
<accession>A0A5S5C401</accession>
<reference evidence="1 2" key="1">
    <citation type="submission" date="2019-07" db="EMBL/GenBank/DDBJ databases">
        <title>Genomic Encyclopedia of Type Strains, Phase III (KMG-III): the genomes of soil and plant-associated and newly described type strains.</title>
        <authorList>
            <person name="Whitman W."/>
        </authorList>
    </citation>
    <scope>NUCLEOTIDE SEQUENCE [LARGE SCALE GENOMIC DNA]</scope>
    <source>
        <strain evidence="1 2">BL24</strain>
    </source>
</reference>
<dbReference type="EMBL" id="VNHS01000006">
    <property type="protein sequence ID" value="TYP74037.1"/>
    <property type="molecule type" value="Genomic_DNA"/>
</dbReference>
<dbReference type="Gene3D" id="1.10.287.950">
    <property type="entry name" value="Methyl-accepting chemotaxis protein"/>
    <property type="match status" value="1"/>
</dbReference>
<proteinExistence type="predicted"/>
<keyword evidence="2" id="KW-1185">Reference proteome</keyword>
<dbReference type="Proteomes" id="UP000323257">
    <property type="component" value="Unassembled WGS sequence"/>
</dbReference>
<name>A0A5S5C401_9BACL</name>